<keyword evidence="2" id="KW-0175">Coiled coil</keyword>
<evidence type="ECO:0008006" key="4">
    <source>
        <dbReference type="Google" id="ProtNLM"/>
    </source>
</evidence>
<dbReference type="InterPro" id="IPR036894">
    <property type="entry name" value="YbaB-like_sf"/>
</dbReference>
<dbReference type="HAMAP" id="MF_00274">
    <property type="entry name" value="DNA_YbaB_EbfC"/>
    <property type="match status" value="1"/>
</dbReference>
<proteinExistence type="inferred from homology"/>
<dbReference type="PANTHER" id="PTHR33449">
    <property type="entry name" value="NUCLEOID-ASSOCIATED PROTEIN YBAB"/>
    <property type="match status" value="1"/>
</dbReference>
<reference evidence="3" key="1">
    <citation type="submission" date="2018-05" db="EMBL/GenBank/DDBJ databases">
        <authorList>
            <person name="Lanie J.A."/>
            <person name="Ng W.-L."/>
            <person name="Kazmierczak K.M."/>
            <person name="Andrzejewski T.M."/>
            <person name="Davidsen T.M."/>
            <person name="Wayne K.J."/>
            <person name="Tettelin H."/>
            <person name="Glass J.I."/>
            <person name="Rusch D."/>
            <person name="Podicherti R."/>
            <person name="Tsui H.-C.T."/>
            <person name="Winkler M.E."/>
        </authorList>
    </citation>
    <scope>NUCLEOTIDE SEQUENCE</scope>
</reference>
<keyword evidence="1" id="KW-0238">DNA-binding</keyword>
<sequence length="107" mass="11544">MFKGNMSKLLKQAQEVQKNIEAVQNELSDLIVEADSGGGMIQVKANGKQEILEINIDPEALDEEKEMLEDLIISAVNKALSKAQEESQEKMNAAAGGMVSGIKIPGM</sequence>
<dbReference type="EMBL" id="UINC01001259">
    <property type="protein sequence ID" value="SUZ75792.1"/>
    <property type="molecule type" value="Genomic_DNA"/>
</dbReference>
<evidence type="ECO:0000256" key="2">
    <source>
        <dbReference type="SAM" id="Coils"/>
    </source>
</evidence>
<dbReference type="AlphaFoldDB" id="A0A381Q8Y6"/>
<accession>A0A381Q8Y6</accession>
<evidence type="ECO:0000313" key="3">
    <source>
        <dbReference type="EMBL" id="SUZ75792.1"/>
    </source>
</evidence>
<feature type="coiled-coil region" evidence="2">
    <location>
        <begin position="6"/>
        <end position="33"/>
    </location>
</feature>
<organism evidence="3">
    <name type="scientific">marine metagenome</name>
    <dbReference type="NCBI Taxonomy" id="408172"/>
    <lineage>
        <taxon>unclassified sequences</taxon>
        <taxon>metagenomes</taxon>
        <taxon>ecological metagenomes</taxon>
    </lineage>
</organism>
<dbReference type="PIRSF" id="PIRSF004555">
    <property type="entry name" value="UCP004555"/>
    <property type="match status" value="1"/>
</dbReference>
<dbReference type="GO" id="GO:0003677">
    <property type="term" value="F:DNA binding"/>
    <property type="evidence" value="ECO:0007669"/>
    <property type="project" value="UniProtKB-KW"/>
</dbReference>
<dbReference type="PANTHER" id="PTHR33449:SF1">
    <property type="entry name" value="NUCLEOID-ASSOCIATED PROTEIN YBAB"/>
    <property type="match status" value="1"/>
</dbReference>
<dbReference type="SUPFAM" id="SSF82607">
    <property type="entry name" value="YbaB-like"/>
    <property type="match status" value="1"/>
</dbReference>
<dbReference type="NCBIfam" id="TIGR00103">
    <property type="entry name" value="DNA_YbaB_EbfC"/>
    <property type="match status" value="1"/>
</dbReference>
<dbReference type="GO" id="GO:0005829">
    <property type="term" value="C:cytosol"/>
    <property type="evidence" value="ECO:0007669"/>
    <property type="project" value="TreeGrafter"/>
</dbReference>
<dbReference type="Gene3D" id="3.30.1310.10">
    <property type="entry name" value="Nucleoid-associated protein YbaB-like domain"/>
    <property type="match status" value="1"/>
</dbReference>
<dbReference type="Pfam" id="PF02575">
    <property type="entry name" value="YbaB_DNA_bd"/>
    <property type="match status" value="1"/>
</dbReference>
<gene>
    <name evidence="3" type="ORF">METZ01_LOCUS28646</name>
</gene>
<evidence type="ECO:0000256" key="1">
    <source>
        <dbReference type="ARBA" id="ARBA00023125"/>
    </source>
</evidence>
<protein>
    <recommendedName>
        <fullName evidence="4">Nucleoid-associated protein</fullName>
    </recommendedName>
</protein>
<name>A0A381Q8Y6_9ZZZZ</name>
<dbReference type="InterPro" id="IPR004401">
    <property type="entry name" value="YbaB/EbfC"/>
</dbReference>